<proteinExistence type="predicted"/>
<dbReference type="RefSeq" id="WP_146663824.1">
    <property type="nucleotide sequence ID" value="NZ_CP019791.1"/>
</dbReference>
<dbReference type="AlphaFoldDB" id="A0A1U9NQL6"/>
<dbReference type="InterPro" id="IPR000326">
    <property type="entry name" value="PAP2/HPO"/>
</dbReference>
<name>A0A1U9NQL6_9BACT</name>
<reference evidence="4" key="1">
    <citation type="submission" date="2017-02" db="EMBL/GenBank/DDBJ databases">
        <title>Comparative genomics and description of representatives of a novel lineage of planctomycetes thriving in anoxic sediments.</title>
        <authorList>
            <person name="Spring S."/>
            <person name="Bunk B."/>
            <person name="Sproer C."/>
        </authorList>
    </citation>
    <scope>NUCLEOTIDE SEQUENCE [LARGE SCALE GENOMIC DNA]</scope>
    <source>
        <strain evidence="4">ST-NAGAB-D1</strain>
    </source>
</reference>
<keyword evidence="4" id="KW-1185">Reference proteome</keyword>
<dbReference type="InterPro" id="IPR036938">
    <property type="entry name" value="PAP2/HPO_sf"/>
</dbReference>
<gene>
    <name evidence="3" type="ORF">STSP2_03427</name>
</gene>
<dbReference type="KEGG" id="alus:STSP2_03427"/>
<dbReference type="STRING" id="1936003.STSP2_03427"/>
<feature type="domain" description="Phosphatidic acid phosphatase type 2/haloperoxidase" evidence="2">
    <location>
        <begin position="176"/>
        <end position="242"/>
    </location>
</feature>
<accession>A0A1U9NQL6</accession>
<dbReference type="SUPFAM" id="SSF48317">
    <property type="entry name" value="Acid phosphatase/Vanadium-dependent haloperoxidase"/>
    <property type="match status" value="1"/>
</dbReference>
<dbReference type="Proteomes" id="UP000189674">
    <property type="component" value="Chromosome"/>
</dbReference>
<dbReference type="OrthoDB" id="9780507at2"/>
<evidence type="ECO:0000256" key="1">
    <source>
        <dbReference type="SAM" id="SignalP"/>
    </source>
</evidence>
<dbReference type="Pfam" id="PF01569">
    <property type="entry name" value="PAP2"/>
    <property type="match status" value="1"/>
</dbReference>
<evidence type="ECO:0000259" key="2">
    <source>
        <dbReference type="Pfam" id="PF01569"/>
    </source>
</evidence>
<feature type="chain" id="PRO_5013024787" evidence="1">
    <location>
        <begin position="21"/>
        <end position="278"/>
    </location>
</feature>
<dbReference type="Gene3D" id="1.20.144.10">
    <property type="entry name" value="Phosphatidic acid phosphatase type 2/haloperoxidase"/>
    <property type="match status" value="1"/>
</dbReference>
<evidence type="ECO:0000313" key="3">
    <source>
        <dbReference type="EMBL" id="AQT70221.1"/>
    </source>
</evidence>
<sequence precursor="true">MKHCIALLIVILVTATPVFAGTQENTQSGSLLDEDYQASFDEVKPLDALWDDIWTLPDVIEENTVEILDNPDYVNALLMAGGASIAMHASGADDDIADNFEDHQALRDDWADEGTYLVGGPGFHFAATGLWYLFSHANQDEINKKNAWTMMKALSVTGFWTLTAKVIRNNDTPNGKDLAWPSGHTSSSFTVAAVLDELYGPNVGIPAYLGAGFVGFRMMDSGDHWGSDVVFGAVLGYIVGHHVAGEDKLPQVGGFDVIPFSGVDGKEEYMGIGLHRRF</sequence>
<dbReference type="EMBL" id="CP019791">
    <property type="protein sequence ID" value="AQT70221.1"/>
    <property type="molecule type" value="Genomic_DNA"/>
</dbReference>
<protein>
    <submittedName>
        <fullName evidence="3">PAP2 superfamily protein</fullName>
    </submittedName>
</protein>
<organism evidence="3 4">
    <name type="scientific">Anaerohalosphaera lusitana</name>
    <dbReference type="NCBI Taxonomy" id="1936003"/>
    <lineage>
        <taxon>Bacteria</taxon>
        <taxon>Pseudomonadati</taxon>
        <taxon>Planctomycetota</taxon>
        <taxon>Phycisphaerae</taxon>
        <taxon>Sedimentisphaerales</taxon>
        <taxon>Anaerohalosphaeraceae</taxon>
        <taxon>Anaerohalosphaera</taxon>
    </lineage>
</organism>
<feature type="signal peptide" evidence="1">
    <location>
        <begin position="1"/>
        <end position="20"/>
    </location>
</feature>
<evidence type="ECO:0000313" key="4">
    <source>
        <dbReference type="Proteomes" id="UP000189674"/>
    </source>
</evidence>
<keyword evidence="1" id="KW-0732">Signal</keyword>